<proteinExistence type="inferred from homology"/>
<evidence type="ECO:0000313" key="10">
    <source>
        <dbReference type="Proteomes" id="UP001230253"/>
    </source>
</evidence>
<comment type="similarity">
    <text evidence="2 8">Belongs to the 4-toluene sulfonate uptake permease (TSUP) (TC 2.A.102) family.</text>
</comment>
<dbReference type="RefSeq" id="WP_307154236.1">
    <property type="nucleotide sequence ID" value="NZ_JAUSUK010000002.1"/>
</dbReference>
<dbReference type="Pfam" id="PF01925">
    <property type="entry name" value="TauE"/>
    <property type="match status" value="1"/>
</dbReference>
<organism evidence="9 10">
    <name type="scientific">Rhodopseudomonas julia</name>
    <dbReference type="NCBI Taxonomy" id="200617"/>
    <lineage>
        <taxon>Bacteria</taxon>
        <taxon>Pseudomonadati</taxon>
        <taxon>Pseudomonadota</taxon>
        <taxon>Alphaproteobacteria</taxon>
        <taxon>Hyphomicrobiales</taxon>
        <taxon>Nitrobacteraceae</taxon>
        <taxon>Rhodopseudomonas</taxon>
    </lineage>
</organism>
<keyword evidence="5 8" id="KW-0812">Transmembrane</keyword>
<feature type="transmembrane region" description="Helical" evidence="8">
    <location>
        <begin position="223"/>
        <end position="240"/>
    </location>
</feature>
<accession>A0ABU0C8N2</accession>
<protein>
    <recommendedName>
        <fullName evidence="8">Probable membrane transporter protein</fullName>
    </recommendedName>
</protein>
<evidence type="ECO:0000256" key="8">
    <source>
        <dbReference type="RuleBase" id="RU363041"/>
    </source>
</evidence>
<comment type="caution">
    <text evidence="9">The sequence shown here is derived from an EMBL/GenBank/DDBJ whole genome shotgun (WGS) entry which is preliminary data.</text>
</comment>
<keyword evidence="6 8" id="KW-1133">Transmembrane helix</keyword>
<keyword evidence="10" id="KW-1185">Reference proteome</keyword>
<evidence type="ECO:0000256" key="1">
    <source>
        <dbReference type="ARBA" id="ARBA00004651"/>
    </source>
</evidence>
<feature type="transmembrane region" description="Helical" evidence="8">
    <location>
        <begin position="29"/>
        <end position="51"/>
    </location>
</feature>
<sequence length="244" mass="25757">MNELLIIFLCLAAGGTIKGVAGMGLPLVAIPGIAAFLGVPYAIAILTIPILTANLSQVWRFRAHSADLPFLPRLVVMSLIGIAAGTFLLTSLPARLLSLGLALVMLAYIALRLLHPQVKLAMARATAIAPAIGFLAGTLQGATGISAPVSVTFMNALRLERPKFVFAVSVLFTSFAAAQLPSLAFAGILTWERLMLSAAALVPVFLGMRLGQWLGRDMKPGSFDRLILTILAIITVKLFADALL</sequence>
<evidence type="ECO:0000256" key="7">
    <source>
        <dbReference type="ARBA" id="ARBA00023136"/>
    </source>
</evidence>
<evidence type="ECO:0000313" key="9">
    <source>
        <dbReference type="EMBL" id="MDQ0326000.1"/>
    </source>
</evidence>
<reference evidence="9 10" key="1">
    <citation type="submission" date="2023-07" db="EMBL/GenBank/DDBJ databases">
        <title>Genomic Encyclopedia of Type Strains, Phase IV (KMG-IV): sequencing the most valuable type-strain genomes for metagenomic binning, comparative biology and taxonomic classification.</title>
        <authorList>
            <person name="Goeker M."/>
        </authorList>
    </citation>
    <scope>NUCLEOTIDE SEQUENCE [LARGE SCALE GENOMIC DNA]</scope>
    <source>
        <strain evidence="9 10">DSM 11549</strain>
    </source>
</reference>
<evidence type="ECO:0000256" key="4">
    <source>
        <dbReference type="ARBA" id="ARBA00022475"/>
    </source>
</evidence>
<dbReference type="PANTHER" id="PTHR30269">
    <property type="entry name" value="TRANSMEMBRANE PROTEIN YFCA"/>
    <property type="match status" value="1"/>
</dbReference>
<feature type="transmembrane region" description="Helical" evidence="8">
    <location>
        <begin position="71"/>
        <end position="90"/>
    </location>
</feature>
<dbReference type="InterPro" id="IPR002781">
    <property type="entry name" value="TM_pro_TauE-like"/>
</dbReference>
<evidence type="ECO:0000256" key="6">
    <source>
        <dbReference type="ARBA" id="ARBA00022989"/>
    </source>
</evidence>
<keyword evidence="3" id="KW-0813">Transport</keyword>
<comment type="subcellular location">
    <subcellularLocation>
        <location evidence="1 8">Cell membrane</location>
        <topology evidence="1 8">Multi-pass membrane protein</topology>
    </subcellularLocation>
</comment>
<keyword evidence="4 8" id="KW-1003">Cell membrane</keyword>
<gene>
    <name evidence="9" type="ORF">J2R99_001869</name>
</gene>
<name>A0ABU0C8N2_9BRAD</name>
<keyword evidence="7 8" id="KW-0472">Membrane</keyword>
<feature type="transmembrane region" description="Helical" evidence="8">
    <location>
        <begin position="194"/>
        <end position="211"/>
    </location>
</feature>
<feature type="transmembrane region" description="Helical" evidence="8">
    <location>
        <begin position="96"/>
        <end position="114"/>
    </location>
</feature>
<evidence type="ECO:0000256" key="3">
    <source>
        <dbReference type="ARBA" id="ARBA00022448"/>
    </source>
</evidence>
<dbReference type="PANTHER" id="PTHR30269:SF37">
    <property type="entry name" value="MEMBRANE TRANSPORTER PROTEIN"/>
    <property type="match status" value="1"/>
</dbReference>
<feature type="transmembrane region" description="Helical" evidence="8">
    <location>
        <begin position="164"/>
        <end position="188"/>
    </location>
</feature>
<dbReference type="EMBL" id="JAUSUK010000002">
    <property type="protein sequence ID" value="MDQ0326000.1"/>
    <property type="molecule type" value="Genomic_DNA"/>
</dbReference>
<dbReference type="InterPro" id="IPR052017">
    <property type="entry name" value="TSUP"/>
</dbReference>
<evidence type="ECO:0000256" key="5">
    <source>
        <dbReference type="ARBA" id="ARBA00022692"/>
    </source>
</evidence>
<evidence type="ECO:0000256" key="2">
    <source>
        <dbReference type="ARBA" id="ARBA00009142"/>
    </source>
</evidence>
<dbReference type="Proteomes" id="UP001230253">
    <property type="component" value="Unassembled WGS sequence"/>
</dbReference>